<dbReference type="SUPFAM" id="SSF89064">
    <property type="entry name" value="Replisome organizer (g39p helicase loader/inhibitor protein)"/>
    <property type="match status" value="1"/>
</dbReference>
<reference evidence="1" key="1">
    <citation type="submission" date="2020-09" db="EMBL/GenBank/DDBJ databases">
        <title>Draft Genome Sequence of Paenibacillus sp. WST5.</title>
        <authorList>
            <person name="Bao Z."/>
        </authorList>
    </citation>
    <scope>NUCLEOTIDE SEQUENCE</scope>
    <source>
        <strain evidence="1">WST5</strain>
    </source>
</reference>
<dbReference type="Proteomes" id="UP000650466">
    <property type="component" value="Unassembled WGS sequence"/>
</dbReference>
<dbReference type="AlphaFoldDB" id="A0A926KS23"/>
<proteinExistence type="predicted"/>
<name>A0A926KS23_9BACL</name>
<dbReference type="Gene3D" id="1.10.8.200">
    <property type="entry name" value="Replisome organizer (g39p helicase loader/inhibitor protein)"/>
    <property type="match status" value="1"/>
</dbReference>
<evidence type="ECO:0000313" key="1">
    <source>
        <dbReference type="EMBL" id="MBD0381233.1"/>
    </source>
</evidence>
<protein>
    <recommendedName>
        <fullName evidence="3">Replicative helicase inhibitor G39P N-terminal domain-containing protein</fullName>
    </recommendedName>
</protein>
<dbReference type="RefSeq" id="WP_188175025.1">
    <property type="nucleotide sequence ID" value="NZ_JACVVD010000004.1"/>
</dbReference>
<accession>A0A926KS23</accession>
<dbReference type="EMBL" id="JACVVD010000004">
    <property type="protein sequence ID" value="MBD0381233.1"/>
    <property type="molecule type" value="Genomic_DNA"/>
</dbReference>
<evidence type="ECO:0000313" key="2">
    <source>
        <dbReference type="Proteomes" id="UP000650466"/>
    </source>
</evidence>
<dbReference type="InterPro" id="IPR036173">
    <property type="entry name" value="G39-like_N_sf"/>
</dbReference>
<comment type="caution">
    <text evidence="1">The sequence shown here is derived from an EMBL/GenBank/DDBJ whole genome shotgun (WGS) entry which is preliminary data.</text>
</comment>
<sequence length="110" mass="12616">MKQTETAKFLAAIKTFFPNFEITTAVTHGWQSMLEDVSFERAQQNLAQHIKTNRFPPTIADIRCEAAPKPIDKEIEARNRDIAFSEWVRLGKDPEDFVYDGVSDIKRLSS</sequence>
<gene>
    <name evidence="1" type="ORF">ICC18_14000</name>
</gene>
<keyword evidence="2" id="KW-1185">Reference proteome</keyword>
<evidence type="ECO:0008006" key="3">
    <source>
        <dbReference type="Google" id="ProtNLM"/>
    </source>
</evidence>
<organism evidence="1 2">
    <name type="scientific">Paenibacillus sedimenti</name>
    <dbReference type="NCBI Taxonomy" id="2770274"/>
    <lineage>
        <taxon>Bacteria</taxon>
        <taxon>Bacillati</taxon>
        <taxon>Bacillota</taxon>
        <taxon>Bacilli</taxon>
        <taxon>Bacillales</taxon>
        <taxon>Paenibacillaceae</taxon>
        <taxon>Paenibacillus</taxon>
    </lineage>
</organism>